<keyword evidence="2 6" id="KW-0862">Zinc</keyword>
<keyword evidence="4 6" id="KW-0143">Chaperone</keyword>
<evidence type="ECO:0000256" key="1">
    <source>
        <dbReference type="ARBA" id="ARBA00022490"/>
    </source>
</evidence>
<comment type="function">
    <text evidence="6">Redox regulated molecular chaperone. Protects both thermally unfolding and oxidatively damaged proteins from irreversible aggregation. Plays an important role in the bacterial defense system toward oxidative stress.</text>
</comment>
<gene>
    <name evidence="6" type="primary">hslO</name>
    <name evidence="7" type="ORF">SAMN05660742_103134</name>
</gene>
<dbReference type="SUPFAM" id="SSF118352">
    <property type="entry name" value="HSP33 redox switch-like"/>
    <property type="match status" value="1"/>
</dbReference>
<evidence type="ECO:0000256" key="6">
    <source>
        <dbReference type="HAMAP-Rule" id="MF_00117"/>
    </source>
</evidence>
<dbReference type="InterPro" id="IPR016153">
    <property type="entry name" value="Heat_shock_Hsp33_N"/>
</dbReference>
<dbReference type="Gene3D" id="3.90.1280.10">
    <property type="entry name" value="HSP33 redox switch-like"/>
    <property type="match status" value="1"/>
</dbReference>
<keyword evidence="5 6" id="KW-0676">Redox-active center</keyword>
<dbReference type="InterPro" id="IPR016154">
    <property type="entry name" value="Heat_shock_Hsp33_C"/>
</dbReference>
<dbReference type="GO" id="GO:0044183">
    <property type="term" value="F:protein folding chaperone"/>
    <property type="evidence" value="ECO:0007669"/>
    <property type="project" value="TreeGrafter"/>
</dbReference>
<keyword evidence="1 6" id="KW-0963">Cytoplasm</keyword>
<evidence type="ECO:0000313" key="8">
    <source>
        <dbReference type="Proteomes" id="UP000199662"/>
    </source>
</evidence>
<dbReference type="GO" id="GO:0051082">
    <property type="term" value="F:unfolded protein binding"/>
    <property type="evidence" value="ECO:0007669"/>
    <property type="project" value="UniProtKB-UniRule"/>
</dbReference>
<accession>A0A1H6W1V4</accession>
<dbReference type="RefSeq" id="WP_091829473.1">
    <property type="nucleotide sequence ID" value="NZ_FNZK01000003.1"/>
</dbReference>
<dbReference type="GO" id="GO:0005737">
    <property type="term" value="C:cytoplasm"/>
    <property type="evidence" value="ECO:0007669"/>
    <property type="project" value="UniProtKB-SubCell"/>
</dbReference>
<evidence type="ECO:0000313" key="7">
    <source>
        <dbReference type="EMBL" id="SEJ09294.1"/>
    </source>
</evidence>
<feature type="disulfide bond" description="Redox-active" evidence="6">
    <location>
        <begin position="233"/>
        <end position="235"/>
    </location>
</feature>
<keyword evidence="8" id="KW-1185">Reference proteome</keyword>
<comment type="similarity">
    <text evidence="6">Belongs to the HSP33 family.</text>
</comment>
<evidence type="ECO:0000256" key="2">
    <source>
        <dbReference type="ARBA" id="ARBA00022833"/>
    </source>
</evidence>
<feature type="disulfide bond" description="Redox-active" evidence="6">
    <location>
        <begin position="265"/>
        <end position="268"/>
    </location>
</feature>
<evidence type="ECO:0000256" key="3">
    <source>
        <dbReference type="ARBA" id="ARBA00023157"/>
    </source>
</evidence>
<protein>
    <recommendedName>
        <fullName evidence="6">33 kDa chaperonin</fullName>
    </recommendedName>
    <alternativeName>
        <fullName evidence="6">Heat shock protein 33 homolog</fullName>
        <shortName evidence="6">HSP33</shortName>
    </alternativeName>
</protein>
<dbReference type="NCBIfam" id="NF001033">
    <property type="entry name" value="PRK00114.1"/>
    <property type="match status" value="1"/>
</dbReference>
<comment type="PTM">
    <text evidence="6">Under oxidizing conditions two disulfide bonds are formed involving the reactive cysteines. Under reducing conditions zinc is bound to the reactive cysteines and the protein is inactive.</text>
</comment>
<comment type="subcellular location">
    <subcellularLocation>
        <location evidence="6">Cytoplasm</location>
    </subcellularLocation>
</comment>
<name>A0A1H6W1V4_9FIRM</name>
<evidence type="ECO:0000256" key="4">
    <source>
        <dbReference type="ARBA" id="ARBA00023186"/>
    </source>
</evidence>
<dbReference type="AlphaFoldDB" id="A0A1H6W1V4"/>
<dbReference type="STRING" id="84035.SAMN05660742_103134"/>
<dbReference type="HAMAP" id="MF_00117">
    <property type="entry name" value="HslO"/>
    <property type="match status" value="1"/>
</dbReference>
<dbReference type="PIRSF" id="PIRSF005261">
    <property type="entry name" value="Heat_shock_Hsp33"/>
    <property type="match status" value="1"/>
</dbReference>
<keyword evidence="3 6" id="KW-1015">Disulfide bond</keyword>
<dbReference type="PANTHER" id="PTHR30111:SF1">
    <property type="entry name" value="33 KDA CHAPERONIN"/>
    <property type="match status" value="1"/>
</dbReference>
<proteinExistence type="inferred from homology"/>
<dbReference type="EMBL" id="FNZK01000003">
    <property type="protein sequence ID" value="SEJ09294.1"/>
    <property type="molecule type" value="Genomic_DNA"/>
</dbReference>
<dbReference type="CDD" id="cd00498">
    <property type="entry name" value="Hsp33"/>
    <property type="match status" value="1"/>
</dbReference>
<reference evidence="7 8" key="1">
    <citation type="submission" date="2016-10" db="EMBL/GenBank/DDBJ databases">
        <authorList>
            <person name="de Groot N.N."/>
        </authorList>
    </citation>
    <scope>NUCLEOTIDE SEQUENCE [LARGE SCALE GENOMIC DNA]</scope>
    <source>
        <strain evidence="7 8">DSM 2179</strain>
    </source>
</reference>
<dbReference type="Pfam" id="PF01430">
    <property type="entry name" value="HSP33"/>
    <property type="match status" value="1"/>
</dbReference>
<dbReference type="PANTHER" id="PTHR30111">
    <property type="entry name" value="33 KDA CHAPERONIN"/>
    <property type="match status" value="1"/>
</dbReference>
<evidence type="ECO:0000256" key="5">
    <source>
        <dbReference type="ARBA" id="ARBA00023284"/>
    </source>
</evidence>
<dbReference type="SUPFAM" id="SSF64397">
    <property type="entry name" value="Hsp33 domain"/>
    <property type="match status" value="1"/>
</dbReference>
<sequence length="289" mass="30894">MKDHLIKATANGIRAYAAVTTELVAEAATRHDCYPIAAAALGRTMTGGLLLAANLKNKECLTVKFAGDGPLGSVVADASSEGFVRGYVDQPHVDLPLNNGKLAVGEAVGHGIVSVTRFTGLKEAVTGSSEILTGEIAEDFTQYLYTSEQTPSSIGLGVLVSPDLKVIAAGGFFIQALPDVEEAMLDKLEENLKTLRPVSTMVHDGFDAKQIIGAIFAGMDITYFETTDLTFKCQCSKRRIEEVLMSLGKNDLASLVDDGKAEVCCHFCGEKYQFNKEELTALFNVSQMG</sequence>
<organism evidence="7 8">
    <name type="scientific">Propionispira arboris</name>
    <dbReference type="NCBI Taxonomy" id="84035"/>
    <lineage>
        <taxon>Bacteria</taxon>
        <taxon>Bacillati</taxon>
        <taxon>Bacillota</taxon>
        <taxon>Negativicutes</taxon>
        <taxon>Selenomonadales</taxon>
        <taxon>Selenomonadaceae</taxon>
        <taxon>Propionispira</taxon>
    </lineage>
</organism>
<dbReference type="Gene3D" id="3.55.30.10">
    <property type="entry name" value="Hsp33 domain"/>
    <property type="match status" value="1"/>
</dbReference>
<dbReference type="Proteomes" id="UP000199662">
    <property type="component" value="Unassembled WGS sequence"/>
</dbReference>
<dbReference type="InterPro" id="IPR000397">
    <property type="entry name" value="Heat_shock_Hsp33"/>
</dbReference>
<dbReference type="GO" id="GO:0042026">
    <property type="term" value="P:protein refolding"/>
    <property type="evidence" value="ECO:0007669"/>
    <property type="project" value="TreeGrafter"/>
</dbReference>